<dbReference type="PANTHER" id="PTHR43270">
    <property type="entry name" value="BETA-ALA-HIS DIPEPTIDASE"/>
    <property type="match status" value="1"/>
</dbReference>
<evidence type="ECO:0000313" key="5">
    <source>
        <dbReference type="EMBL" id="AND69187.1"/>
    </source>
</evidence>
<dbReference type="KEGG" id="dtx:ATSB10_17330"/>
<evidence type="ECO:0000256" key="3">
    <source>
        <dbReference type="ARBA" id="ARBA00022801"/>
    </source>
</evidence>
<keyword evidence="6" id="KW-1185">Reference proteome</keyword>
<dbReference type="SUPFAM" id="SSF53187">
    <property type="entry name" value="Zn-dependent exopeptidases"/>
    <property type="match status" value="1"/>
</dbReference>
<dbReference type="InterPro" id="IPR002933">
    <property type="entry name" value="Peptidase_M20"/>
</dbReference>
<keyword evidence="3" id="KW-0378">Hydrolase</keyword>
<dbReference type="AlphaFoldDB" id="A0A160N193"/>
<dbReference type="Pfam" id="PF07687">
    <property type="entry name" value="M20_dimer"/>
    <property type="match status" value="1"/>
</dbReference>
<dbReference type="STRING" id="445710.ATSB10_17330"/>
<dbReference type="GO" id="GO:0046872">
    <property type="term" value="F:metal ion binding"/>
    <property type="evidence" value="ECO:0007669"/>
    <property type="project" value="UniProtKB-KW"/>
</dbReference>
<dbReference type="GO" id="GO:0008233">
    <property type="term" value="F:peptidase activity"/>
    <property type="evidence" value="ECO:0007669"/>
    <property type="project" value="UniProtKB-KW"/>
</dbReference>
<dbReference type="CDD" id="cd05682">
    <property type="entry name" value="M20_dipept_dapE"/>
    <property type="match status" value="1"/>
</dbReference>
<proteinExistence type="predicted"/>
<evidence type="ECO:0000256" key="2">
    <source>
        <dbReference type="ARBA" id="ARBA00022723"/>
    </source>
</evidence>
<feature type="domain" description="Peptidase M20 dimerisation" evidence="4">
    <location>
        <begin position="221"/>
        <end position="379"/>
    </location>
</feature>
<accession>A0A160N193</accession>
<organism evidence="5 6">
    <name type="scientific">Dyella thiooxydans</name>
    <dbReference type="NCBI Taxonomy" id="445710"/>
    <lineage>
        <taxon>Bacteria</taxon>
        <taxon>Pseudomonadati</taxon>
        <taxon>Pseudomonadota</taxon>
        <taxon>Gammaproteobacteria</taxon>
        <taxon>Lysobacterales</taxon>
        <taxon>Rhodanobacteraceae</taxon>
        <taxon>Dyella</taxon>
    </lineage>
</organism>
<evidence type="ECO:0000256" key="1">
    <source>
        <dbReference type="ARBA" id="ARBA00022670"/>
    </source>
</evidence>
<keyword evidence="2" id="KW-0479">Metal-binding</keyword>
<dbReference type="InterPro" id="IPR051458">
    <property type="entry name" value="Cyt/Met_Dipeptidase"/>
</dbReference>
<dbReference type="Gene3D" id="3.40.630.10">
    <property type="entry name" value="Zn peptidases"/>
    <property type="match status" value="1"/>
</dbReference>
<evidence type="ECO:0000313" key="6">
    <source>
        <dbReference type="Proteomes" id="UP000077255"/>
    </source>
</evidence>
<evidence type="ECO:0000259" key="4">
    <source>
        <dbReference type="Pfam" id="PF07687"/>
    </source>
</evidence>
<dbReference type="Gene3D" id="3.30.70.360">
    <property type="match status" value="1"/>
</dbReference>
<protein>
    <submittedName>
        <fullName evidence="5">Peptidase M20</fullName>
    </submittedName>
</protein>
<keyword evidence="1" id="KW-0645">Protease</keyword>
<dbReference type="InterPro" id="IPR011650">
    <property type="entry name" value="Peptidase_M20_dimer"/>
</dbReference>
<sequence length="489" mass="53311">MGAVTMATFASITELPMDTTRLSRFVSGLWDDEIVPQLVEYIRIPNKSPMFDKDWVAHGYMDQAVELMSSWARGKLAAFPGATLEVVRLEGRTPLIYIEVPGEGDDTVVLYGHLDKQPEMTGWADDLGPWKPVIKGDRLYGRGGADDGYAIFGSLAALLALREQGIAHSRCVILIEACEESGSYDLPYYVDHLADRIGNPSLVVCLDSGCGNYDQLWLTTSLRGMTGGELTVQVLEEGVHSGDASGVVPSSFRILRELLSRLEDPATGRIVPKELYVDIPAERVEQARHSTEVLGTAIYDKFPFVEGMQPVTDDLVELVLNRTWRPQLAVTGVDGMPPLESAGNVLRPKTAVKLSLRVPPTLNGSKAGDFVKQLLEKDPPYGAKVSFKVEKDGSGWNAPQLSTWLAEAVKEASEHYFGAPAAYMGEGGSIPFMGMLGEKFPQAQFLITGVLGPHSNAHGPNEFLHIPTGKKVSMVVAEVVARHYEKQGK</sequence>
<reference evidence="5 6" key="1">
    <citation type="submission" date="2016-02" db="EMBL/GenBank/DDBJ databases">
        <title>Complete genome sequencing and analysis of ATSB10, Dyella thiooxydans isolated from rhizosphere soil of sunflower (Helianthus annuus L.).</title>
        <authorList>
            <person name="Lee Y."/>
            <person name="Hwangbo K."/>
            <person name="Chung H."/>
            <person name="Yoo J."/>
            <person name="Kim K.Y."/>
            <person name="Sa T.M."/>
            <person name="Um Y."/>
            <person name="Madhaiyan M."/>
        </authorList>
    </citation>
    <scope>NUCLEOTIDE SEQUENCE [LARGE SCALE GENOMIC DNA]</scope>
    <source>
        <strain evidence="5 6">ATSB10</strain>
    </source>
</reference>
<dbReference type="PATRIC" id="fig|445710.3.peg.1729"/>
<dbReference type="Proteomes" id="UP000077255">
    <property type="component" value="Chromosome"/>
</dbReference>
<dbReference type="GO" id="GO:0006508">
    <property type="term" value="P:proteolysis"/>
    <property type="evidence" value="ECO:0007669"/>
    <property type="project" value="UniProtKB-KW"/>
</dbReference>
<dbReference type="Pfam" id="PF01546">
    <property type="entry name" value="Peptidase_M20"/>
    <property type="match status" value="1"/>
</dbReference>
<name>A0A160N193_9GAMM</name>
<gene>
    <name evidence="5" type="ORF">ATSB10_17330</name>
</gene>
<dbReference type="EMBL" id="CP014841">
    <property type="protein sequence ID" value="AND69187.1"/>
    <property type="molecule type" value="Genomic_DNA"/>
</dbReference>
<dbReference type="PANTHER" id="PTHR43270:SF4">
    <property type="entry name" value="CARNOSINE DIPEPTIDASE 2, ISOFORM A"/>
    <property type="match status" value="1"/>
</dbReference>